<dbReference type="SUPFAM" id="SSF55811">
    <property type="entry name" value="Nudix"/>
    <property type="match status" value="1"/>
</dbReference>
<dbReference type="GO" id="GO:0016787">
    <property type="term" value="F:hydrolase activity"/>
    <property type="evidence" value="ECO:0007669"/>
    <property type="project" value="UniProtKB-KW"/>
</dbReference>
<feature type="domain" description="Nudix hydrolase" evidence="3">
    <location>
        <begin position="21"/>
        <end position="145"/>
    </location>
</feature>
<protein>
    <submittedName>
        <fullName evidence="4">8-oxo-dGTP diphosphatase</fullName>
    </submittedName>
</protein>
<dbReference type="EMBL" id="QKZI01000014">
    <property type="protein sequence ID" value="PZX01641.1"/>
    <property type="molecule type" value="Genomic_DNA"/>
</dbReference>
<sequence>MISFQDLNGIQVELSFVKESFPIKTMHVLVLAKYKNTWLLTKHPRRGIEFPGGKVEKNETLVEAAIRETLEETNVLIGELEWIAEYMVHDELPFCKAIFVANVVQIHEGLTSHETEGVVWLTNDEFINCSALSFHMKDAGMQAIIEKVKEYESKWKY</sequence>
<accession>A0A2W7MFX0</accession>
<reference evidence="4 5" key="1">
    <citation type="submission" date="2018-06" db="EMBL/GenBank/DDBJ databases">
        <title>Genomic Encyclopedia of Type Strains, Phase IV (KMG-IV): sequencing the most valuable type-strain genomes for metagenomic binning, comparative biology and taxonomic classification.</title>
        <authorList>
            <person name="Goeker M."/>
        </authorList>
    </citation>
    <scope>NUCLEOTIDE SEQUENCE [LARGE SCALE GENOMIC DNA]</scope>
    <source>
        <strain evidence="4 5">DSM 5</strain>
    </source>
</reference>
<keyword evidence="2" id="KW-0378">Hydrolase</keyword>
<evidence type="ECO:0000313" key="5">
    <source>
        <dbReference type="Proteomes" id="UP000248646"/>
    </source>
</evidence>
<organism evidence="4 5">
    <name type="scientific">Psychrobacillus insolitus</name>
    <dbReference type="NCBI Taxonomy" id="1461"/>
    <lineage>
        <taxon>Bacteria</taxon>
        <taxon>Bacillati</taxon>
        <taxon>Bacillota</taxon>
        <taxon>Bacilli</taxon>
        <taxon>Bacillales</taxon>
        <taxon>Bacillaceae</taxon>
        <taxon>Psychrobacillus</taxon>
    </lineage>
</organism>
<dbReference type="InterPro" id="IPR020084">
    <property type="entry name" value="NUDIX_hydrolase_CS"/>
</dbReference>
<dbReference type="RefSeq" id="WP_111440996.1">
    <property type="nucleotide sequence ID" value="NZ_QKZI01000014.1"/>
</dbReference>
<evidence type="ECO:0000256" key="1">
    <source>
        <dbReference type="ARBA" id="ARBA00005582"/>
    </source>
</evidence>
<dbReference type="InterPro" id="IPR015797">
    <property type="entry name" value="NUDIX_hydrolase-like_dom_sf"/>
</dbReference>
<gene>
    <name evidence="4" type="ORF">C7437_11419</name>
</gene>
<dbReference type="PANTHER" id="PTHR43736:SF1">
    <property type="entry name" value="DIHYDRONEOPTERIN TRIPHOSPHATE DIPHOSPHATASE"/>
    <property type="match status" value="1"/>
</dbReference>
<dbReference type="PROSITE" id="PS00893">
    <property type="entry name" value="NUDIX_BOX"/>
    <property type="match status" value="1"/>
</dbReference>
<dbReference type="InterPro" id="IPR000086">
    <property type="entry name" value="NUDIX_hydrolase_dom"/>
</dbReference>
<dbReference type="PROSITE" id="PS51462">
    <property type="entry name" value="NUDIX"/>
    <property type="match status" value="1"/>
</dbReference>
<comment type="similarity">
    <text evidence="1">Belongs to the Nudix hydrolase family.</text>
</comment>
<keyword evidence="5" id="KW-1185">Reference proteome</keyword>
<dbReference type="CDD" id="cd04665">
    <property type="entry name" value="NUDIX_RppH"/>
    <property type="match status" value="1"/>
</dbReference>
<dbReference type="AlphaFoldDB" id="A0A2W7MFX0"/>
<dbReference type="Gene3D" id="3.90.79.10">
    <property type="entry name" value="Nucleoside Triphosphate Pyrophosphohydrolase"/>
    <property type="match status" value="1"/>
</dbReference>
<evidence type="ECO:0000313" key="4">
    <source>
        <dbReference type="EMBL" id="PZX01641.1"/>
    </source>
</evidence>
<comment type="caution">
    <text evidence="4">The sequence shown here is derived from an EMBL/GenBank/DDBJ whole genome shotgun (WGS) entry which is preliminary data.</text>
</comment>
<proteinExistence type="inferred from homology"/>
<evidence type="ECO:0000256" key="2">
    <source>
        <dbReference type="ARBA" id="ARBA00022801"/>
    </source>
</evidence>
<evidence type="ECO:0000259" key="3">
    <source>
        <dbReference type="PROSITE" id="PS51462"/>
    </source>
</evidence>
<dbReference type="PANTHER" id="PTHR43736">
    <property type="entry name" value="ADP-RIBOSE PYROPHOSPHATASE"/>
    <property type="match status" value="1"/>
</dbReference>
<name>A0A2W7MFX0_9BACI</name>
<dbReference type="Pfam" id="PF00293">
    <property type="entry name" value="NUDIX"/>
    <property type="match status" value="1"/>
</dbReference>
<dbReference type="OrthoDB" id="9131041at2"/>
<dbReference type="InterPro" id="IPR014078">
    <property type="entry name" value="Nudix_YtkD"/>
</dbReference>
<dbReference type="Proteomes" id="UP000248646">
    <property type="component" value="Unassembled WGS sequence"/>
</dbReference>